<dbReference type="Proteomes" id="UP001595859">
    <property type="component" value="Unassembled WGS sequence"/>
</dbReference>
<keyword evidence="6" id="KW-1185">Reference proteome</keyword>
<dbReference type="InterPro" id="IPR051913">
    <property type="entry name" value="GH2_Domain-Containing"/>
</dbReference>
<dbReference type="Pfam" id="PF02836">
    <property type="entry name" value="Glyco_hydro_2_C"/>
    <property type="match status" value="1"/>
</dbReference>
<feature type="domain" description="Glycoside hydrolase family 2 immunoglobulin-like beta-sandwich" evidence="2">
    <location>
        <begin position="178"/>
        <end position="273"/>
    </location>
</feature>
<gene>
    <name evidence="5" type="ORF">ACFPCV_31545</name>
</gene>
<dbReference type="PANTHER" id="PTHR42732">
    <property type="entry name" value="BETA-GALACTOSIDASE"/>
    <property type="match status" value="1"/>
</dbReference>
<evidence type="ECO:0000313" key="5">
    <source>
        <dbReference type="EMBL" id="MFC4858057.1"/>
    </source>
</evidence>
<keyword evidence="5" id="KW-0378">Hydrolase</keyword>
<comment type="similarity">
    <text evidence="1">Belongs to the glycosyl hydrolase 2 family.</text>
</comment>
<evidence type="ECO:0000259" key="3">
    <source>
        <dbReference type="Pfam" id="PF02836"/>
    </source>
</evidence>
<dbReference type="InterPro" id="IPR006102">
    <property type="entry name" value="Ig-like_GH2"/>
</dbReference>
<comment type="caution">
    <text evidence="5">The sequence shown here is derived from an EMBL/GenBank/DDBJ whole genome shotgun (WGS) entry which is preliminary data.</text>
</comment>
<feature type="domain" description="Glycoside hydrolase family 2 catalytic" evidence="3">
    <location>
        <begin position="276"/>
        <end position="439"/>
    </location>
</feature>
<evidence type="ECO:0000259" key="4">
    <source>
        <dbReference type="Pfam" id="PF02837"/>
    </source>
</evidence>
<dbReference type="InterPro" id="IPR036156">
    <property type="entry name" value="Beta-gal/glucu_dom_sf"/>
</dbReference>
<evidence type="ECO:0000313" key="6">
    <source>
        <dbReference type="Proteomes" id="UP001595859"/>
    </source>
</evidence>
<dbReference type="InterPro" id="IPR008979">
    <property type="entry name" value="Galactose-bd-like_sf"/>
</dbReference>
<dbReference type="Pfam" id="PF02837">
    <property type="entry name" value="Glyco_hydro_2_N"/>
    <property type="match status" value="1"/>
</dbReference>
<dbReference type="Gene3D" id="2.60.120.260">
    <property type="entry name" value="Galactose-binding domain-like"/>
    <property type="match status" value="1"/>
</dbReference>
<dbReference type="InterPro" id="IPR006104">
    <property type="entry name" value="Glyco_hydro_2_N"/>
</dbReference>
<dbReference type="SUPFAM" id="SSF49785">
    <property type="entry name" value="Galactose-binding domain-like"/>
    <property type="match status" value="1"/>
</dbReference>
<dbReference type="SUPFAM" id="SSF51445">
    <property type="entry name" value="(Trans)glycosidases"/>
    <property type="match status" value="1"/>
</dbReference>
<name>A0ABV9SA17_9PSEU</name>
<accession>A0ABV9SA17</accession>
<proteinExistence type="inferred from homology"/>
<evidence type="ECO:0000256" key="1">
    <source>
        <dbReference type="ARBA" id="ARBA00007401"/>
    </source>
</evidence>
<dbReference type="RefSeq" id="WP_378060236.1">
    <property type="nucleotide sequence ID" value="NZ_JBHSIS010000022.1"/>
</dbReference>
<protein>
    <submittedName>
        <fullName evidence="5">Glycoside hydrolase family 2 protein</fullName>
    </submittedName>
</protein>
<evidence type="ECO:0000259" key="2">
    <source>
        <dbReference type="Pfam" id="PF00703"/>
    </source>
</evidence>
<dbReference type="PANTHER" id="PTHR42732:SF2">
    <property type="entry name" value="BETA-MANNOSIDASE"/>
    <property type="match status" value="1"/>
</dbReference>
<dbReference type="EMBL" id="JBHSIS010000022">
    <property type="protein sequence ID" value="MFC4858057.1"/>
    <property type="molecule type" value="Genomic_DNA"/>
</dbReference>
<dbReference type="Pfam" id="PF00703">
    <property type="entry name" value="Glyco_hydro_2"/>
    <property type="match status" value="1"/>
</dbReference>
<dbReference type="Gene3D" id="3.20.20.80">
    <property type="entry name" value="Glycosidases"/>
    <property type="match status" value="1"/>
</dbReference>
<dbReference type="InterPro" id="IPR017853">
    <property type="entry name" value="GH"/>
</dbReference>
<dbReference type="InterPro" id="IPR006103">
    <property type="entry name" value="Glyco_hydro_2_cat"/>
</dbReference>
<sequence>MRESHPRPQLTRPDWQDLCGEWEFAHDDENAGVQRKWWRGDHSFDRTITVPFPPESAASGVHDPAPHPVVWYRRTFDAPGGDRVLLHFGAVDYRARVWVNGTEVCSHVGGHTPFQVDVTHALADDGQQVVVVRAEDSVEDMTQPRGKQYWEPEPAAIWYHRTTGIWQPVWLEAVPSAYVAGLEWTPSFAGRSVRVRVSTVDAAGLSVRVRLTLGERVLADDRYLVAGDVERTISLPPGDFRWSPDSPALIDATVSLLRGDEVVDTIESYFGLRDAQVRDGRFVLNGERLFLRMVLAQGYWPTSHLAAPSPDALRREVELIRELGFNGVRVHQKVEDARFLYWCDRLGLVVWGEMANAYDYSVDGVARFTAEWLEVVRRDVSHPSVVTWVPVNESWGTPALPSDPRQRHFLESLYHLTHAVDGTRPVISNDGWEHTTSDIWTVHDYSPSAAGLTSRYGTASAVDKAFGRDWPGPRRIMLGEQVRDGQPLMVTEFGGLSYTPNAGERWFGYRTVGDADDLVTAYERLVTALVGSEQVAGYCYTQLTDTEQEVNGLLTETREHKVDPEQIRRINTLPAASVPTEELHQLIEAARKRSRGETE</sequence>
<dbReference type="GO" id="GO:0016787">
    <property type="term" value="F:hydrolase activity"/>
    <property type="evidence" value="ECO:0007669"/>
    <property type="project" value="UniProtKB-KW"/>
</dbReference>
<reference evidence="6" key="1">
    <citation type="journal article" date="2019" name="Int. J. Syst. Evol. Microbiol.">
        <title>The Global Catalogue of Microorganisms (GCM) 10K type strain sequencing project: providing services to taxonomists for standard genome sequencing and annotation.</title>
        <authorList>
            <consortium name="The Broad Institute Genomics Platform"/>
            <consortium name="The Broad Institute Genome Sequencing Center for Infectious Disease"/>
            <person name="Wu L."/>
            <person name="Ma J."/>
        </authorList>
    </citation>
    <scope>NUCLEOTIDE SEQUENCE [LARGE SCALE GENOMIC DNA]</scope>
    <source>
        <strain evidence="6">ZS-22-S1</strain>
    </source>
</reference>
<organism evidence="5 6">
    <name type="scientific">Actinophytocola glycyrrhizae</name>
    <dbReference type="NCBI Taxonomy" id="2044873"/>
    <lineage>
        <taxon>Bacteria</taxon>
        <taxon>Bacillati</taxon>
        <taxon>Actinomycetota</taxon>
        <taxon>Actinomycetes</taxon>
        <taxon>Pseudonocardiales</taxon>
        <taxon>Pseudonocardiaceae</taxon>
    </lineage>
</organism>
<feature type="domain" description="Glycosyl hydrolases family 2 sugar binding" evidence="4">
    <location>
        <begin position="17"/>
        <end position="132"/>
    </location>
</feature>
<dbReference type="SUPFAM" id="SSF49303">
    <property type="entry name" value="beta-Galactosidase/glucuronidase domain"/>
    <property type="match status" value="1"/>
</dbReference>